<keyword evidence="1" id="KW-0547">Nucleotide-binding</keyword>
<sequence length="940" mass="108972">MKYAPGQRVIIRDAQWKIRRVDILADDEYELTCDGISNFIKGKEAIFLTTYEKNITVIDPLNTEFVIDKSPNYSKSLLYMESLLKDVVPTDTKIHRANKAAMDSVNYQFEPALQALNQPRQRILMADAVGLGKTLEAGILVSELMKRGKGKRILVLAVKSMLTQFQKEFWNRFSIPLTRLDSQGIQKVRNKIPANMNPFFYYDKSIISIDTLKQEALYRSYIEEAYWDIIIIDEAHNVADRNSGSQKSKLAKLISSRCDTLVMLSATPHDGSAKSFASLLNMLDPTAIANPNEYSSDDFKDKGLVIRRFKKDIADQVKDEFKTRQIFTIKSNASIYEEDVFAFISNISFKTIDSNKRKGSELFKTTLIKSLLSSPIACIESIKNRIKKISDLGDEYNDDIDTLELLLEKLEDVDKNSFSKYQELVNLIKNKMKWKKATDDRIVIFTERIKTLEFLKEHLKNDLNLKDDEIVSMTGSTMSDIEINKIVEDFGQENSKIRILIATDVASEGINLHYLSHRLIHFDIPWSLMVFQQRNGRVDRYGQEKEPEIYYMQTLSNDEKFKGDNRILEILIQKDEQAALNIGDPSAFMNVYDEKEEEAIVAEAIESQKDADEFSKELDTNASHAEFDFLSFLNEVNEQESQKEDTKKVEFASSESLFKDDLAYTTDALKFLQTSQKLEVRFEEDRIELLASDLDDLKYRFKMLPNEVIPDKWHFILSNDLKTINQEIKNSRKNESAWPNIHYLWEQHPLLEWLKDKLLSNFNTLEAPILTLNSLNQNELIYLISGVIPNKKAQPIIDEWLGIKFVDNKFDTILTFKELLEISNLNSKKFPNSVSEFDTTHIKFNLPIAIEKAKEYIVLKRDFYDNEMTTKIYEKLQELDKLKARHLGQLELDLGQESKRLEKQHEIEKIFTDYHNWIKDSMEIEKEPFIQVISALRGSK</sequence>
<keyword evidence="4" id="KW-0067">ATP-binding</keyword>
<dbReference type="SUPFAM" id="SSF52540">
    <property type="entry name" value="P-loop containing nucleoside triphosphate hydrolases"/>
    <property type="match status" value="2"/>
</dbReference>
<dbReference type="InterPro" id="IPR000330">
    <property type="entry name" value="SNF2_N"/>
</dbReference>
<evidence type="ECO:0000256" key="3">
    <source>
        <dbReference type="ARBA" id="ARBA00022806"/>
    </source>
</evidence>
<dbReference type="Proteomes" id="UP000251135">
    <property type="component" value="Unassembled WGS sequence"/>
</dbReference>
<dbReference type="SMART" id="SM00490">
    <property type="entry name" value="HELICc"/>
    <property type="match status" value="1"/>
</dbReference>
<dbReference type="InterPro" id="IPR057342">
    <property type="entry name" value="DEXDc_RapA"/>
</dbReference>
<evidence type="ECO:0008006" key="9">
    <source>
        <dbReference type="Google" id="ProtNLM"/>
    </source>
</evidence>
<evidence type="ECO:0000313" key="7">
    <source>
        <dbReference type="EMBL" id="PUE66630.1"/>
    </source>
</evidence>
<dbReference type="Pfam" id="PF00271">
    <property type="entry name" value="Helicase_C"/>
    <property type="match status" value="1"/>
</dbReference>
<feature type="domain" description="Helicase C-terminal" evidence="6">
    <location>
        <begin position="420"/>
        <end position="586"/>
    </location>
</feature>
<evidence type="ECO:0000313" key="8">
    <source>
        <dbReference type="Proteomes" id="UP000251135"/>
    </source>
</evidence>
<name>A0A363D5N7_9BACT</name>
<dbReference type="Gene3D" id="3.40.50.10810">
    <property type="entry name" value="Tandem AAA-ATPase domain"/>
    <property type="match status" value="1"/>
</dbReference>
<dbReference type="InterPro" id="IPR014001">
    <property type="entry name" value="Helicase_ATP-bd"/>
</dbReference>
<dbReference type="PANTHER" id="PTHR45766">
    <property type="entry name" value="DNA ANNEALING HELICASE AND ENDONUCLEASE ZRANB3 FAMILY MEMBER"/>
    <property type="match status" value="1"/>
</dbReference>
<dbReference type="EMBL" id="MUXE01000001">
    <property type="protein sequence ID" value="PUE66630.1"/>
    <property type="molecule type" value="Genomic_DNA"/>
</dbReference>
<gene>
    <name evidence="7" type="ORF">B0174_00840</name>
</gene>
<keyword evidence="8" id="KW-1185">Reference proteome</keyword>
<dbReference type="GO" id="GO:0016787">
    <property type="term" value="F:hydrolase activity"/>
    <property type="evidence" value="ECO:0007669"/>
    <property type="project" value="UniProtKB-KW"/>
</dbReference>
<evidence type="ECO:0000259" key="5">
    <source>
        <dbReference type="PROSITE" id="PS51192"/>
    </source>
</evidence>
<reference evidence="7 8" key="1">
    <citation type="submission" date="2017-02" db="EMBL/GenBank/DDBJ databases">
        <title>Arcobacter caeni sp. nov, a new Arcobacter species isolated from reclaimed water.</title>
        <authorList>
            <person name="Figueras M.J."/>
            <person name="Perez-Cataluna A."/>
            <person name="Salas-Masso N."/>
        </authorList>
    </citation>
    <scope>NUCLEOTIDE SEQUENCE [LARGE SCALE GENOMIC DNA]</scope>
    <source>
        <strain evidence="7 8">RW17-10</strain>
    </source>
</reference>
<dbReference type="PROSITE" id="PS51194">
    <property type="entry name" value="HELICASE_CTER"/>
    <property type="match status" value="1"/>
</dbReference>
<dbReference type="InterPro" id="IPR027417">
    <property type="entry name" value="P-loop_NTPase"/>
</dbReference>
<dbReference type="GO" id="GO:0004386">
    <property type="term" value="F:helicase activity"/>
    <property type="evidence" value="ECO:0007669"/>
    <property type="project" value="UniProtKB-KW"/>
</dbReference>
<accession>A0A363D5N7</accession>
<feature type="domain" description="Helicase ATP-binding" evidence="5">
    <location>
        <begin position="114"/>
        <end position="286"/>
    </location>
</feature>
<protein>
    <recommendedName>
        <fullName evidence="9">ATP-dependent helicase</fullName>
    </recommendedName>
</protein>
<proteinExistence type="predicted"/>
<evidence type="ECO:0000256" key="4">
    <source>
        <dbReference type="ARBA" id="ARBA00022840"/>
    </source>
</evidence>
<dbReference type="CDD" id="cd18793">
    <property type="entry name" value="SF2_C_SNF"/>
    <property type="match status" value="1"/>
</dbReference>
<dbReference type="PANTHER" id="PTHR45766:SF6">
    <property type="entry name" value="SWI_SNF-RELATED MATRIX-ASSOCIATED ACTIN-DEPENDENT REGULATOR OF CHROMATIN SUBFAMILY A-LIKE PROTEIN 1"/>
    <property type="match status" value="1"/>
</dbReference>
<dbReference type="RefSeq" id="WP_108557739.1">
    <property type="nucleotide sequence ID" value="NZ_MUXE01000001.1"/>
</dbReference>
<evidence type="ECO:0000256" key="1">
    <source>
        <dbReference type="ARBA" id="ARBA00022741"/>
    </source>
</evidence>
<dbReference type="OrthoDB" id="18878at2"/>
<evidence type="ECO:0000259" key="6">
    <source>
        <dbReference type="PROSITE" id="PS51194"/>
    </source>
</evidence>
<dbReference type="PROSITE" id="PS51192">
    <property type="entry name" value="HELICASE_ATP_BIND_1"/>
    <property type="match status" value="1"/>
</dbReference>
<keyword evidence="3" id="KW-0347">Helicase</keyword>
<dbReference type="InterPro" id="IPR038718">
    <property type="entry name" value="SNF2-like_sf"/>
</dbReference>
<dbReference type="GO" id="GO:0005524">
    <property type="term" value="F:ATP binding"/>
    <property type="evidence" value="ECO:0007669"/>
    <property type="project" value="UniProtKB-KW"/>
</dbReference>
<evidence type="ECO:0000256" key="2">
    <source>
        <dbReference type="ARBA" id="ARBA00022801"/>
    </source>
</evidence>
<dbReference type="Pfam" id="PF00176">
    <property type="entry name" value="SNF2-rel_dom"/>
    <property type="match status" value="1"/>
</dbReference>
<dbReference type="SMART" id="SM00487">
    <property type="entry name" value="DEXDc"/>
    <property type="match status" value="1"/>
</dbReference>
<dbReference type="InterPro" id="IPR049730">
    <property type="entry name" value="SNF2/RAD54-like_C"/>
</dbReference>
<dbReference type="AlphaFoldDB" id="A0A363D5N7"/>
<dbReference type="InterPro" id="IPR001650">
    <property type="entry name" value="Helicase_C-like"/>
</dbReference>
<comment type="caution">
    <text evidence="7">The sequence shown here is derived from an EMBL/GenBank/DDBJ whole genome shotgun (WGS) entry which is preliminary data.</text>
</comment>
<dbReference type="Gene3D" id="3.40.50.300">
    <property type="entry name" value="P-loop containing nucleotide triphosphate hydrolases"/>
    <property type="match status" value="1"/>
</dbReference>
<organism evidence="7 8">
    <name type="scientific">Arcobacter caeni</name>
    <dbReference type="NCBI Taxonomy" id="1912877"/>
    <lineage>
        <taxon>Bacteria</taxon>
        <taxon>Pseudomonadati</taxon>
        <taxon>Campylobacterota</taxon>
        <taxon>Epsilonproteobacteria</taxon>
        <taxon>Campylobacterales</taxon>
        <taxon>Arcobacteraceae</taxon>
        <taxon>Arcobacter</taxon>
    </lineage>
</organism>
<keyword evidence="2" id="KW-0378">Hydrolase</keyword>
<dbReference type="CDD" id="cd18011">
    <property type="entry name" value="DEXDc_RapA"/>
    <property type="match status" value="1"/>
</dbReference>